<name>A0A202EBX0_9EURY</name>
<sequence length="129" mass="13282">MPTDSANTPPPVDSYEEPQDHTKTLMNAAAGGGAGIVFSFIPGSPLLGGAIAGYLEGGETTDGLWVGLFAGLIMLIPVTFFGMVAFTFFAGGPGVLGTFLLVMFLIGMLYALGLSIFGAVIGVYLKNEL</sequence>
<dbReference type="OrthoDB" id="341846at2157"/>
<keyword evidence="3" id="KW-1185">Reference proteome</keyword>
<keyword evidence="1" id="KW-0812">Transmembrane</keyword>
<dbReference type="EMBL" id="MWPH01000001">
    <property type="protein sequence ID" value="OVE85721.1"/>
    <property type="molecule type" value="Genomic_DNA"/>
</dbReference>
<evidence type="ECO:0008006" key="4">
    <source>
        <dbReference type="Google" id="ProtNLM"/>
    </source>
</evidence>
<keyword evidence="1" id="KW-0472">Membrane</keyword>
<accession>A0A202EBX0</accession>
<dbReference type="RefSeq" id="WP_054864157.1">
    <property type="nucleotide sequence ID" value="NZ_MWPH01000001.1"/>
</dbReference>
<organism evidence="2 3">
    <name type="scientific">Natronolimnobius baerhuensis</name>
    <dbReference type="NCBI Taxonomy" id="253108"/>
    <lineage>
        <taxon>Archaea</taxon>
        <taxon>Methanobacteriati</taxon>
        <taxon>Methanobacteriota</taxon>
        <taxon>Stenosarchaea group</taxon>
        <taxon>Halobacteria</taxon>
        <taxon>Halobacteriales</taxon>
        <taxon>Natrialbaceae</taxon>
        <taxon>Natronolimnobius</taxon>
    </lineage>
</organism>
<evidence type="ECO:0000313" key="3">
    <source>
        <dbReference type="Proteomes" id="UP000196084"/>
    </source>
</evidence>
<reference evidence="2 3" key="1">
    <citation type="submission" date="2017-02" db="EMBL/GenBank/DDBJ databases">
        <title>Natronthermophilus aegyptiacus gen. nov.,sp. nov., an aerobic, extremely halophilic alkalithermophilic archaeon isolated from the athalassohaline Wadi An Natrun, Egypt.</title>
        <authorList>
            <person name="Zhao B."/>
        </authorList>
    </citation>
    <scope>NUCLEOTIDE SEQUENCE [LARGE SCALE GENOMIC DNA]</scope>
    <source>
        <strain evidence="2 3">CGMCC 1.3597</strain>
    </source>
</reference>
<dbReference type="InterPro" id="IPR040493">
    <property type="entry name" value="DUF5518"/>
</dbReference>
<protein>
    <recommendedName>
        <fullName evidence="4">DUF5518 domain-containing protein</fullName>
    </recommendedName>
</protein>
<keyword evidence="1" id="KW-1133">Transmembrane helix</keyword>
<dbReference type="Proteomes" id="UP000196084">
    <property type="component" value="Unassembled WGS sequence"/>
</dbReference>
<proteinExistence type="predicted"/>
<evidence type="ECO:0000313" key="2">
    <source>
        <dbReference type="EMBL" id="OVE85721.1"/>
    </source>
</evidence>
<comment type="caution">
    <text evidence="2">The sequence shown here is derived from an EMBL/GenBank/DDBJ whole genome shotgun (WGS) entry which is preliminary data.</text>
</comment>
<feature type="transmembrane region" description="Helical" evidence="1">
    <location>
        <begin position="28"/>
        <end position="52"/>
    </location>
</feature>
<evidence type="ECO:0000256" key="1">
    <source>
        <dbReference type="SAM" id="Phobius"/>
    </source>
</evidence>
<gene>
    <name evidence="2" type="ORF">B2G88_02575</name>
</gene>
<feature type="transmembrane region" description="Helical" evidence="1">
    <location>
        <begin position="95"/>
        <end position="125"/>
    </location>
</feature>
<feature type="transmembrane region" description="Helical" evidence="1">
    <location>
        <begin position="64"/>
        <end position="89"/>
    </location>
</feature>
<dbReference type="Pfam" id="PF17647">
    <property type="entry name" value="DUF5518"/>
    <property type="match status" value="1"/>
</dbReference>
<dbReference type="AlphaFoldDB" id="A0A202EBX0"/>